<keyword evidence="1" id="KW-0812">Transmembrane</keyword>
<accession>A0A9P6CPP0</accession>
<feature type="domain" description="DUF6533" evidence="2">
    <location>
        <begin position="27"/>
        <end position="84"/>
    </location>
</feature>
<dbReference type="OrthoDB" id="3038503at2759"/>
<dbReference type="EMBL" id="MU150235">
    <property type="protein sequence ID" value="KAF9467858.1"/>
    <property type="molecule type" value="Genomic_DNA"/>
</dbReference>
<protein>
    <recommendedName>
        <fullName evidence="2">DUF6533 domain-containing protein</fullName>
    </recommendedName>
</protein>
<feature type="transmembrane region" description="Helical" evidence="1">
    <location>
        <begin position="108"/>
        <end position="127"/>
    </location>
</feature>
<feature type="transmembrane region" description="Helical" evidence="1">
    <location>
        <begin position="222"/>
        <end position="241"/>
    </location>
</feature>
<evidence type="ECO:0000313" key="3">
    <source>
        <dbReference type="EMBL" id="KAF9467858.1"/>
    </source>
</evidence>
<dbReference type="Proteomes" id="UP000807353">
    <property type="component" value="Unassembled WGS sequence"/>
</dbReference>
<evidence type="ECO:0000259" key="2">
    <source>
        <dbReference type="Pfam" id="PF20151"/>
    </source>
</evidence>
<sequence length="308" mass="34241">MIGSHPTSHSGPYNCQVIQLGSAIALFGSCTILVYDHLLTLSNEVEYIWRKKVTPCEHQTWRVRAMVLNIHLVSILFLVNRYFAVSTMFSIILLNVTDVEDACQLPGLAISILSSVTVLVAEAILILRTYAVYHKSKAILGLLLTIWLTHLSLMISIIADHISTKLFGVALALGPIPGLFFITPAVFFDAVVGVLLTLGLYQKYKSGVTDMPLVQLIIQDGLLYFGIVFAINITWIVVHIAELSNLDTYIIKSSPLETWSVWSACITTTMIGRLTLNLRTYDSRVNEELVSQATSLQFQNSYHHASTR</sequence>
<gene>
    <name evidence="3" type="ORF">BDZ94DRAFT_1247903</name>
</gene>
<feature type="transmembrane region" description="Helical" evidence="1">
    <location>
        <begin position="20"/>
        <end position="41"/>
    </location>
</feature>
<feature type="transmembrane region" description="Helical" evidence="1">
    <location>
        <begin position="72"/>
        <end position="96"/>
    </location>
</feature>
<keyword evidence="4" id="KW-1185">Reference proteome</keyword>
<feature type="transmembrane region" description="Helical" evidence="1">
    <location>
        <begin position="261"/>
        <end position="278"/>
    </location>
</feature>
<organism evidence="3 4">
    <name type="scientific">Collybia nuda</name>
    <dbReference type="NCBI Taxonomy" id="64659"/>
    <lineage>
        <taxon>Eukaryota</taxon>
        <taxon>Fungi</taxon>
        <taxon>Dikarya</taxon>
        <taxon>Basidiomycota</taxon>
        <taxon>Agaricomycotina</taxon>
        <taxon>Agaricomycetes</taxon>
        <taxon>Agaricomycetidae</taxon>
        <taxon>Agaricales</taxon>
        <taxon>Tricholomatineae</taxon>
        <taxon>Clitocybaceae</taxon>
        <taxon>Collybia</taxon>
    </lineage>
</organism>
<evidence type="ECO:0000256" key="1">
    <source>
        <dbReference type="SAM" id="Phobius"/>
    </source>
</evidence>
<feature type="transmembrane region" description="Helical" evidence="1">
    <location>
        <begin position="139"/>
        <end position="159"/>
    </location>
</feature>
<dbReference type="Pfam" id="PF20151">
    <property type="entry name" value="DUF6533"/>
    <property type="match status" value="1"/>
</dbReference>
<comment type="caution">
    <text evidence="3">The sequence shown here is derived from an EMBL/GenBank/DDBJ whole genome shotgun (WGS) entry which is preliminary data.</text>
</comment>
<keyword evidence="1" id="KW-1133">Transmembrane helix</keyword>
<evidence type="ECO:0000313" key="4">
    <source>
        <dbReference type="Proteomes" id="UP000807353"/>
    </source>
</evidence>
<dbReference type="AlphaFoldDB" id="A0A9P6CPP0"/>
<proteinExistence type="predicted"/>
<dbReference type="InterPro" id="IPR045340">
    <property type="entry name" value="DUF6533"/>
</dbReference>
<name>A0A9P6CPP0_9AGAR</name>
<reference evidence="3" key="1">
    <citation type="submission" date="2020-11" db="EMBL/GenBank/DDBJ databases">
        <authorList>
            <consortium name="DOE Joint Genome Institute"/>
            <person name="Ahrendt S."/>
            <person name="Riley R."/>
            <person name="Andreopoulos W."/>
            <person name="Labutti K."/>
            <person name="Pangilinan J."/>
            <person name="Ruiz-Duenas F.J."/>
            <person name="Barrasa J.M."/>
            <person name="Sanchez-Garcia M."/>
            <person name="Camarero S."/>
            <person name="Miyauchi S."/>
            <person name="Serrano A."/>
            <person name="Linde D."/>
            <person name="Babiker R."/>
            <person name="Drula E."/>
            <person name="Ayuso-Fernandez I."/>
            <person name="Pacheco R."/>
            <person name="Padilla G."/>
            <person name="Ferreira P."/>
            <person name="Barriuso J."/>
            <person name="Kellner H."/>
            <person name="Castanera R."/>
            <person name="Alfaro M."/>
            <person name="Ramirez L."/>
            <person name="Pisabarro A.G."/>
            <person name="Kuo A."/>
            <person name="Tritt A."/>
            <person name="Lipzen A."/>
            <person name="He G."/>
            <person name="Yan M."/>
            <person name="Ng V."/>
            <person name="Cullen D."/>
            <person name="Martin F."/>
            <person name="Rosso M.-N."/>
            <person name="Henrissat B."/>
            <person name="Hibbett D."/>
            <person name="Martinez A.T."/>
            <person name="Grigoriev I.V."/>
        </authorList>
    </citation>
    <scope>NUCLEOTIDE SEQUENCE</scope>
    <source>
        <strain evidence="3">CBS 247.69</strain>
    </source>
</reference>
<feature type="transmembrane region" description="Helical" evidence="1">
    <location>
        <begin position="179"/>
        <end position="201"/>
    </location>
</feature>
<keyword evidence="1" id="KW-0472">Membrane</keyword>